<keyword evidence="2 4" id="KW-0808">Transferase</keyword>
<organism evidence="4 5">
    <name type="scientific">Actinomadura harenae</name>
    <dbReference type="NCBI Taxonomy" id="2483351"/>
    <lineage>
        <taxon>Bacteria</taxon>
        <taxon>Bacillati</taxon>
        <taxon>Actinomycetota</taxon>
        <taxon>Actinomycetes</taxon>
        <taxon>Streptosporangiales</taxon>
        <taxon>Thermomonosporaceae</taxon>
        <taxon>Actinomadura</taxon>
    </lineage>
</organism>
<sequence length="217" mass="22734">MGTYLVRSCSPADPVLTGLAGRTAALGAEAGMMVPLEQAALLTLLARTVGARTVVDVGTFTGLSALAFARGLDPGGTVITCDVSDAHLDLAREHWEKAGVADRVDFRLGAAGRTLAALLADPSFPRAGADIVFIDADKMNYPNYLPLAVPLLRPGGLLIADNVLLDGYVLDPDLAGDPLMRASARQVRDFNAALAADDRLDTVMLPIADGLTIARRR</sequence>
<gene>
    <name evidence="4" type="ORF">EBO15_25425</name>
</gene>
<name>A0A3M2LTM6_9ACTN</name>
<accession>A0A3M2LTM6</accession>
<dbReference type="InterPro" id="IPR002935">
    <property type="entry name" value="SAM_O-MeTrfase"/>
</dbReference>
<evidence type="ECO:0000313" key="5">
    <source>
        <dbReference type="Proteomes" id="UP000282674"/>
    </source>
</evidence>
<comment type="caution">
    <text evidence="4">The sequence shown here is derived from an EMBL/GenBank/DDBJ whole genome shotgun (WGS) entry which is preliminary data.</text>
</comment>
<evidence type="ECO:0000256" key="3">
    <source>
        <dbReference type="ARBA" id="ARBA00022691"/>
    </source>
</evidence>
<keyword evidence="5" id="KW-1185">Reference proteome</keyword>
<dbReference type="GO" id="GO:0008757">
    <property type="term" value="F:S-adenosylmethionine-dependent methyltransferase activity"/>
    <property type="evidence" value="ECO:0007669"/>
    <property type="project" value="TreeGrafter"/>
</dbReference>
<dbReference type="PANTHER" id="PTHR10509:SF14">
    <property type="entry name" value="CAFFEOYL-COA O-METHYLTRANSFERASE 3-RELATED"/>
    <property type="match status" value="1"/>
</dbReference>
<dbReference type="EMBL" id="RFFG01000050">
    <property type="protein sequence ID" value="RMI40757.1"/>
    <property type="molecule type" value="Genomic_DNA"/>
</dbReference>
<dbReference type="GO" id="GO:0032259">
    <property type="term" value="P:methylation"/>
    <property type="evidence" value="ECO:0007669"/>
    <property type="project" value="UniProtKB-KW"/>
</dbReference>
<evidence type="ECO:0000256" key="2">
    <source>
        <dbReference type="ARBA" id="ARBA00022679"/>
    </source>
</evidence>
<dbReference type="AlphaFoldDB" id="A0A3M2LTM6"/>
<dbReference type="CDD" id="cd02440">
    <property type="entry name" value="AdoMet_MTases"/>
    <property type="match status" value="1"/>
</dbReference>
<dbReference type="InterPro" id="IPR050362">
    <property type="entry name" value="Cation-dep_OMT"/>
</dbReference>
<keyword evidence="3" id="KW-0949">S-adenosyl-L-methionine</keyword>
<dbReference type="SUPFAM" id="SSF53335">
    <property type="entry name" value="S-adenosyl-L-methionine-dependent methyltransferases"/>
    <property type="match status" value="1"/>
</dbReference>
<dbReference type="OrthoDB" id="9799672at2"/>
<reference evidence="4 5" key="1">
    <citation type="submission" date="2018-10" db="EMBL/GenBank/DDBJ databases">
        <title>Isolation from soil.</title>
        <authorList>
            <person name="Hu J."/>
        </authorList>
    </citation>
    <scope>NUCLEOTIDE SEQUENCE [LARGE SCALE GENOMIC DNA]</scope>
    <source>
        <strain evidence="4 5">NEAU-Ht49</strain>
    </source>
</reference>
<dbReference type="PANTHER" id="PTHR10509">
    <property type="entry name" value="O-METHYLTRANSFERASE-RELATED"/>
    <property type="match status" value="1"/>
</dbReference>
<dbReference type="GO" id="GO:0008171">
    <property type="term" value="F:O-methyltransferase activity"/>
    <property type="evidence" value="ECO:0007669"/>
    <property type="project" value="InterPro"/>
</dbReference>
<dbReference type="PROSITE" id="PS51682">
    <property type="entry name" value="SAM_OMT_I"/>
    <property type="match status" value="1"/>
</dbReference>
<dbReference type="InterPro" id="IPR029063">
    <property type="entry name" value="SAM-dependent_MTases_sf"/>
</dbReference>
<keyword evidence="1 4" id="KW-0489">Methyltransferase</keyword>
<dbReference type="Pfam" id="PF01596">
    <property type="entry name" value="Methyltransf_3"/>
    <property type="match status" value="1"/>
</dbReference>
<evidence type="ECO:0000313" key="4">
    <source>
        <dbReference type="EMBL" id="RMI40757.1"/>
    </source>
</evidence>
<protein>
    <submittedName>
        <fullName evidence="4">O-methyltransferase</fullName>
    </submittedName>
</protein>
<evidence type="ECO:0000256" key="1">
    <source>
        <dbReference type="ARBA" id="ARBA00022603"/>
    </source>
</evidence>
<dbReference type="Proteomes" id="UP000282674">
    <property type="component" value="Unassembled WGS sequence"/>
</dbReference>
<proteinExistence type="predicted"/>
<dbReference type="Gene3D" id="3.40.50.150">
    <property type="entry name" value="Vaccinia Virus protein VP39"/>
    <property type="match status" value="1"/>
</dbReference>